<comment type="subcellular location">
    <subcellularLocation>
        <location evidence="10">Cytoplasm</location>
    </subcellularLocation>
</comment>
<dbReference type="Gene3D" id="3.40.50.300">
    <property type="entry name" value="P-loop containing nucleotide triphosphate hydrolases"/>
    <property type="match status" value="1"/>
</dbReference>
<dbReference type="GO" id="GO:0005829">
    <property type="term" value="C:cytosol"/>
    <property type="evidence" value="ECO:0007669"/>
    <property type="project" value="TreeGrafter"/>
</dbReference>
<evidence type="ECO:0000256" key="9">
    <source>
        <dbReference type="ARBA" id="ARBA00029554"/>
    </source>
</evidence>
<dbReference type="EMBL" id="BOMB01000013">
    <property type="protein sequence ID" value="GID11580.1"/>
    <property type="molecule type" value="Genomic_DNA"/>
</dbReference>
<feature type="binding site" evidence="10">
    <location>
        <position position="26"/>
    </location>
    <ligand>
        <name>Mg(2+)</name>
        <dbReference type="ChEBI" id="CHEBI:18420"/>
    </ligand>
</feature>
<dbReference type="GO" id="GO:0000287">
    <property type="term" value="F:magnesium ion binding"/>
    <property type="evidence" value="ECO:0007669"/>
    <property type="project" value="UniProtKB-UniRule"/>
</dbReference>
<comment type="subunit">
    <text evidence="10">Monomer.</text>
</comment>
<evidence type="ECO:0000259" key="11">
    <source>
        <dbReference type="PROSITE" id="PS51722"/>
    </source>
</evidence>
<dbReference type="SUPFAM" id="SSF50465">
    <property type="entry name" value="EF-Tu/eEF-1alpha/eIF2-gamma C-terminal domain"/>
    <property type="match status" value="1"/>
</dbReference>
<evidence type="ECO:0000256" key="1">
    <source>
        <dbReference type="ARBA" id="ARBA00007249"/>
    </source>
</evidence>
<name>A0A8J3IZ98_9ACTN</name>
<dbReference type="InterPro" id="IPR004161">
    <property type="entry name" value="EFTu-like_2"/>
</dbReference>
<protein>
    <recommendedName>
        <fullName evidence="9 10">Elongation factor Tu</fullName>
        <shortName evidence="10">EF-Tu</shortName>
        <ecNumber evidence="10">3.6.5.3</ecNumber>
    </recommendedName>
</protein>
<dbReference type="NCBIfam" id="NF000766">
    <property type="entry name" value="PRK00049.1"/>
    <property type="match status" value="1"/>
</dbReference>
<dbReference type="InterPro" id="IPR004541">
    <property type="entry name" value="Transl_elong_EFTu/EF1A_bac/org"/>
</dbReference>
<evidence type="ECO:0000256" key="6">
    <source>
        <dbReference type="ARBA" id="ARBA00022842"/>
    </source>
</evidence>
<dbReference type="SUPFAM" id="SSF50447">
    <property type="entry name" value="Translation proteins"/>
    <property type="match status" value="1"/>
</dbReference>
<evidence type="ECO:0000256" key="5">
    <source>
        <dbReference type="ARBA" id="ARBA00022801"/>
    </source>
</evidence>
<keyword evidence="3 10" id="KW-0547">Nucleotide-binding</keyword>
<gene>
    <name evidence="12" type="primary">tuf1</name>
    <name evidence="10" type="synonym">tuf</name>
    <name evidence="12" type="ORF">Aru02nite_24690</name>
</gene>
<sequence length="397" mass="43853">MAKAKFERTKPHVNIGTIGHIDHGKTTLTAAITKVLHDKYPDLNPYTPFDEIDNAPEEKQRGITISISHVEYQTESRHYAHVDCPGHADYIKNMITGAAQMDGAILVVAATDGPMPQTREHVLLARQVGVPYIVVALNKADMVEDEELMELVELEVRELLSSQEYPGDDLPVVKVSALKALEGDEKWAASVGELMDAVDSYIPEPERDIDKPFLMPIEDVFTITGRGTVVTGRAERGTLKVNETVEIVGIHEKSTTTTVTSVEMFRKILDEARAGENCGLLLRGIKREDVERGQVVVKPGSITPHTNFDCQVYILSKDEGGRHTPFFNNYRPQFYFRTTDVTGVVTLPEGTEMVMPGDNTSMTVELIQPIAMEEGLKLAIREGGRTVGAGQVTKINK</sequence>
<dbReference type="InterPro" id="IPR031157">
    <property type="entry name" value="G_TR_CS"/>
</dbReference>
<reference evidence="12" key="1">
    <citation type="submission" date="2021-01" db="EMBL/GenBank/DDBJ databases">
        <title>Whole genome shotgun sequence of Actinocatenispora rupis NBRC 107355.</title>
        <authorList>
            <person name="Komaki H."/>
            <person name="Tamura T."/>
        </authorList>
    </citation>
    <scope>NUCLEOTIDE SEQUENCE</scope>
    <source>
        <strain evidence="12">NBRC 107355</strain>
    </source>
</reference>
<dbReference type="PROSITE" id="PS51722">
    <property type="entry name" value="G_TR_2"/>
    <property type="match status" value="1"/>
</dbReference>
<dbReference type="FunFam" id="2.40.30.10:FF:000001">
    <property type="entry name" value="Elongation factor Tu"/>
    <property type="match status" value="1"/>
</dbReference>
<evidence type="ECO:0000313" key="12">
    <source>
        <dbReference type="EMBL" id="GID11580.1"/>
    </source>
</evidence>
<dbReference type="NCBIfam" id="TIGR00231">
    <property type="entry name" value="small_GTP"/>
    <property type="match status" value="1"/>
</dbReference>
<keyword evidence="6 10" id="KW-0460">Magnesium</keyword>
<evidence type="ECO:0000256" key="3">
    <source>
        <dbReference type="ARBA" id="ARBA00022741"/>
    </source>
</evidence>
<dbReference type="NCBIfam" id="TIGR00485">
    <property type="entry name" value="EF-Tu"/>
    <property type="match status" value="1"/>
</dbReference>
<dbReference type="PROSITE" id="PS00301">
    <property type="entry name" value="G_TR_1"/>
    <property type="match status" value="1"/>
</dbReference>
<dbReference type="InterPro" id="IPR004160">
    <property type="entry name" value="Transl_elong_EFTu/EF1A_C"/>
</dbReference>
<feature type="binding site" evidence="10">
    <location>
        <begin position="19"/>
        <end position="26"/>
    </location>
    <ligand>
        <name>GTP</name>
        <dbReference type="ChEBI" id="CHEBI:37565"/>
    </ligand>
</feature>
<dbReference type="Pfam" id="PF03143">
    <property type="entry name" value="GTP_EFTU_D3"/>
    <property type="match status" value="1"/>
</dbReference>
<evidence type="ECO:0000256" key="2">
    <source>
        <dbReference type="ARBA" id="ARBA00022490"/>
    </source>
</evidence>
<dbReference type="InterPro" id="IPR033720">
    <property type="entry name" value="EFTU_2"/>
</dbReference>
<evidence type="ECO:0000313" key="13">
    <source>
        <dbReference type="Proteomes" id="UP000612808"/>
    </source>
</evidence>
<dbReference type="PANTHER" id="PTHR43721">
    <property type="entry name" value="ELONGATION FACTOR TU-RELATED"/>
    <property type="match status" value="1"/>
</dbReference>
<dbReference type="SUPFAM" id="SSF52540">
    <property type="entry name" value="P-loop containing nucleoside triphosphate hydrolases"/>
    <property type="match status" value="1"/>
</dbReference>
<dbReference type="CDD" id="cd03697">
    <property type="entry name" value="EFTU_II"/>
    <property type="match status" value="1"/>
</dbReference>
<dbReference type="GO" id="GO:0003746">
    <property type="term" value="F:translation elongation factor activity"/>
    <property type="evidence" value="ECO:0007669"/>
    <property type="project" value="UniProtKB-UniRule"/>
</dbReference>
<feature type="binding site" evidence="10">
    <location>
        <begin position="83"/>
        <end position="87"/>
    </location>
    <ligand>
        <name>GTP</name>
        <dbReference type="ChEBI" id="CHEBI:37565"/>
    </ligand>
</feature>
<evidence type="ECO:0000256" key="4">
    <source>
        <dbReference type="ARBA" id="ARBA00022768"/>
    </source>
</evidence>
<dbReference type="FunFam" id="3.40.50.300:FF:000003">
    <property type="entry name" value="Elongation factor Tu"/>
    <property type="match status" value="1"/>
</dbReference>
<dbReference type="InterPro" id="IPR041709">
    <property type="entry name" value="EF-Tu_GTP-bd"/>
</dbReference>
<keyword evidence="10" id="KW-0479">Metal-binding</keyword>
<dbReference type="InterPro" id="IPR050055">
    <property type="entry name" value="EF-Tu_GTPase"/>
</dbReference>
<dbReference type="GO" id="GO:0005525">
    <property type="term" value="F:GTP binding"/>
    <property type="evidence" value="ECO:0007669"/>
    <property type="project" value="UniProtKB-UniRule"/>
</dbReference>
<keyword evidence="7 10" id="KW-0648">Protein biosynthesis</keyword>
<proteinExistence type="inferred from homology"/>
<organism evidence="12 13">
    <name type="scientific">Actinocatenispora rupis</name>
    <dbReference type="NCBI Taxonomy" id="519421"/>
    <lineage>
        <taxon>Bacteria</taxon>
        <taxon>Bacillati</taxon>
        <taxon>Actinomycetota</taxon>
        <taxon>Actinomycetes</taxon>
        <taxon>Micromonosporales</taxon>
        <taxon>Micromonosporaceae</taxon>
        <taxon>Actinocatenispora</taxon>
    </lineage>
</organism>
<keyword evidence="13" id="KW-1185">Reference proteome</keyword>
<evidence type="ECO:0000256" key="7">
    <source>
        <dbReference type="ARBA" id="ARBA00022917"/>
    </source>
</evidence>
<feature type="binding site" evidence="10">
    <location>
        <begin position="138"/>
        <end position="141"/>
    </location>
    <ligand>
        <name>GTP</name>
        <dbReference type="ChEBI" id="CHEBI:37565"/>
    </ligand>
</feature>
<dbReference type="Pfam" id="PF00009">
    <property type="entry name" value="GTP_EFTU"/>
    <property type="match status" value="1"/>
</dbReference>
<comment type="similarity">
    <text evidence="1 10">Belongs to the TRAFAC class translation factor GTPase superfamily. Classic translation factor GTPase family. EF-Tu/EF-1A subfamily.</text>
</comment>
<keyword evidence="8 10" id="KW-0342">GTP-binding</keyword>
<dbReference type="InterPro" id="IPR027417">
    <property type="entry name" value="P-loop_NTPase"/>
</dbReference>
<dbReference type="PANTHER" id="PTHR43721:SF22">
    <property type="entry name" value="ELONGATION FACTOR TU, MITOCHONDRIAL"/>
    <property type="match status" value="1"/>
</dbReference>
<dbReference type="AlphaFoldDB" id="A0A8J3IZ98"/>
<dbReference type="Pfam" id="PF03144">
    <property type="entry name" value="GTP_EFTU_D2"/>
    <property type="match status" value="1"/>
</dbReference>
<dbReference type="PRINTS" id="PR00315">
    <property type="entry name" value="ELONGATNFCT"/>
</dbReference>
<dbReference type="NCBIfam" id="NF009372">
    <property type="entry name" value="PRK12735.1"/>
    <property type="match status" value="1"/>
</dbReference>
<comment type="catalytic activity">
    <reaction evidence="10">
        <text>GTP + H2O = GDP + phosphate + H(+)</text>
        <dbReference type="Rhea" id="RHEA:19669"/>
        <dbReference type="ChEBI" id="CHEBI:15377"/>
        <dbReference type="ChEBI" id="CHEBI:15378"/>
        <dbReference type="ChEBI" id="CHEBI:37565"/>
        <dbReference type="ChEBI" id="CHEBI:43474"/>
        <dbReference type="ChEBI" id="CHEBI:58189"/>
        <dbReference type="EC" id="3.6.5.3"/>
    </reaction>
</comment>
<keyword evidence="5 10" id="KW-0378">Hydrolase</keyword>
<dbReference type="CDD" id="cd01884">
    <property type="entry name" value="EF_Tu"/>
    <property type="match status" value="1"/>
</dbReference>
<dbReference type="Proteomes" id="UP000612808">
    <property type="component" value="Unassembled WGS sequence"/>
</dbReference>
<keyword evidence="4 10" id="KW-0251">Elongation factor</keyword>
<accession>A0A8J3IZ98</accession>
<evidence type="ECO:0000256" key="8">
    <source>
        <dbReference type="ARBA" id="ARBA00023134"/>
    </source>
</evidence>
<dbReference type="HAMAP" id="MF_00118_B">
    <property type="entry name" value="EF_Tu_B"/>
    <property type="match status" value="1"/>
</dbReference>
<dbReference type="Gene3D" id="2.40.30.10">
    <property type="entry name" value="Translation factors"/>
    <property type="match status" value="2"/>
</dbReference>
<comment type="caution">
    <text evidence="12">The sequence shown here is derived from an EMBL/GenBank/DDBJ whole genome shotgun (WGS) entry which is preliminary data.</text>
</comment>
<dbReference type="CDD" id="cd03707">
    <property type="entry name" value="EFTU_III"/>
    <property type="match status" value="1"/>
</dbReference>
<dbReference type="EC" id="3.6.5.3" evidence="10"/>
<keyword evidence="2 10" id="KW-0963">Cytoplasm</keyword>
<comment type="function">
    <text evidence="10">GTP hydrolase that promotes the GTP-dependent binding of aminoacyl-tRNA to the A-site of ribosomes during protein biosynthesis.</text>
</comment>
<dbReference type="InterPro" id="IPR005225">
    <property type="entry name" value="Small_GTP-bd"/>
</dbReference>
<evidence type="ECO:0000256" key="10">
    <source>
        <dbReference type="HAMAP-Rule" id="MF_00118"/>
    </source>
</evidence>
<feature type="domain" description="Tr-type G" evidence="11">
    <location>
        <begin position="10"/>
        <end position="206"/>
    </location>
</feature>
<dbReference type="InterPro" id="IPR009000">
    <property type="entry name" value="Transl_B-barrel_sf"/>
</dbReference>
<dbReference type="RefSeq" id="WP_203657596.1">
    <property type="nucleotide sequence ID" value="NZ_BAAAZM010000001.1"/>
</dbReference>
<dbReference type="InterPro" id="IPR009001">
    <property type="entry name" value="Transl_elong_EF1A/Init_IF2_C"/>
</dbReference>
<dbReference type="InterPro" id="IPR000795">
    <property type="entry name" value="T_Tr_GTP-bd_dom"/>
</dbReference>
<dbReference type="GO" id="GO:0003924">
    <property type="term" value="F:GTPase activity"/>
    <property type="evidence" value="ECO:0007669"/>
    <property type="project" value="UniProtKB-UniRule"/>
</dbReference>
<dbReference type="NCBIfam" id="NF009373">
    <property type="entry name" value="PRK12736.1"/>
    <property type="match status" value="1"/>
</dbReference>